<sequence>MANDKLQELIETLKKQGVERGEKAGQEIVEAARSEANDILAHARAEATSIVAQAKDDADKQMKQLRSSMEIAASQFVNNLKGVIEENFLSIPLKKEITTELSDPDFMKNLMTKFVESYAASPQHQDILLMLPHDAPEQFRDFAIELMARHYGQGKGGNQLVSNLEIQNVKFGFQVDKKDGHVRLDFSDEAFLSLFLRFLTPKFRELFANVIKIGAAAKK</sequence>
<evidence type="ECO:0008006" key="3">
    <source>
        <dbReference type="Google" id="ProtNLM"/>
    </source>
</evidence>
<reference evidence="1 2" key="1">
    <citation type="submission" date="2020-08" db="EMBL/GenBank/DDBJ databases">
        <title>Bridging the membrane lipid divide: bacteria of the FCB group superphylum have the potential to synthesize archaeal ether lipids.</title>
        <authorList>
            <person name="Villanueva L."/>
            <person name="Von Meijenfeldt F.A.B."/>
            <person name="Westbye A.B."/>
            <person name="Yadav S."/>
            <person name="Hopmans E.C."/>
            <person name="Dutilh B.E."/>
            <person name="Sinninghe Damste J.S."/>
        </authorList>
    </citation>
    <scope>NUCLEOTIDE SEQUENCE [LARGE SCALE GENOMIC DNA]</scope>
    <source>
        <strain evidence="1">NIOZ-UU30</strain>
    </source>
</reference>
<proteinExistence type="predicted"/>
<accession>A0A8J6NMU1</accession>
<dbReference type="AlphaFoldDB" id="A0A8J6NMU1"/>
<dbReference type="Gene3D" id="1.20.5.2950">
    <property type="match status" value="1"/>
</dbReference>
<evidence type="ECO:0000313" key="2">
    <source>
        <dbReference type="Proteomes" id="UP000603434"/>
    </source>
</evidence>
<comment type="caution">
    <text evidence="1">The sequence shown here is derived from an EMBL/GenBank/DDBJ whole genome shotgun (WGS) entry which is preliminary data.</text>
</comment>
<organism evidence="1 2">
    <name type="scientific">Candidatus Desulfatibia profunda</name>
    <dbReference type="NCBI Taxonomy" id="2841695"/>
    <lineage>
        <taxon>Bacteria</taxon>
        <taxon>Pseudomonadati</taxon>
        <taxon>Thermodesulfobacteriota</taxon>
        <taxon>Desulfobacteria</taxon>
        <taxon>Desulfobacterales</taxon>
        <taxon>Desulfobacterales incertae sedis</taxon>
        <taxon>Candidatus Desulfatibia</taxon>
    </lineage>
</organism>
<evidence type="ECO:0000313" key="1">
    <source>
        <dbReference type="EMBL" id="MBC8361545.1"/>
    </source>
</evidence>
<name>A0A8J6NMU1_9BACT</name>
<dbReference type="EMBL" id="JACNJH010000136">
    <property type="protein sequence ID" value="MBC8361545.1"/>
    <property type="molecule type" value="Genomic_DNA"/>
</dbReference>
<protein>
    <recommendedName>
        <fullName evidence="3">V-type ATP synthase subunit E</fullName>
    </recommendedName>
</protein>
<dbReference type="Proteomes" id="UP000603434">
    <property type="component" value="Unassembled WGS sequence"/>
</dbReference>
<gene>
    <name evidence="1" type="ORF">H8E23_09120</name>
</gene>